<gene>
    <name evidence="4" type="ORF">Q5H92_11220</name>
</gene>
<comment type="caution">
    <text evidence="4">The sequence shown here is derived from an EMBL/GenBank/DDBJ whole genome shotgun (WGS) entry which is preliminary data.</text>
</comment>
<feature type="signal peptide" evidence="2">
    <location>
        <begin position="1"/>
        <end position="19"/>
    </location>
</feature>
<evidence type="ECO:0000259" key="3">
    <source>
        <dbReference type="Pfam" id="PF11008"/>
    </source>
</evidence>
<dbReference type="EMBL" id="JAUQSX010000005">
    <property type="protein sequence ID" value="MDO7846930.1"/>
    <property type="molecule type" value="Genomic_DNA"/>
</dbReference>
<evidence type="ECO:0000256" key="1">
    <source>
        <dbReference type="SAM" id="MobiDB-lite"/>
    </source>
</evidence>
<feature type="chain" id="PRO_5046627692" evidence="2">
    <location>
        <begin position="20"/>
        <end position="146"/>
    </location>
</feature>
<dbReference type="InterPro" id="IPR022548">
    <property type="entry name" value="DUF2846"/>
</dbReference>
<keyword evidence="5" id="KW-1185">Reference proteome</keyword>
<organism evidence="4 5">
    <name type="scientific">Hymenobacter mellowenesis</name>
    <dbReference type="NCBI Taxonomy" id="3063995"/>
    <lineage>
        <taxon>Bacteria</taxon>
        <taxon>Pseudomonadati</taxon>
        <taxon>Bacteroidota</taxon>
        <taxon>Cytophagia</taxon>
        <taxon>Cytophagales</taxon>
        <taxon>Hymenobacteraceae</taxon>
        <taxon>Hymenobacter</taxon>
    </lineage>
</organism>
<name>A0ABT9AAR3_9BACT</name>
<proteinExistence type="predicted"/>
<keyword evidence="2" id="KW-0732">Signal</keyword>
<feature type="domain" description="DUF2846" evidence="3">
    <location>
        <begin position="28"/>
        <end position="112"/>
    </location>
</feature>
<dbReference type="Pfam" id="PF11008">
    <property type="entry name" value="DUF2846"/>
    <property type="match status" value="1"/>
</dbReference>
<evidence type="ECO:0000313" key="5">
    <source>
        <dbReference type="Proteomes" id="UP001167796"/>
    </source>
</evidence>
<evidence type="ECO:0000256" key="2">
    <source>
        <dbReference type="SAM" id="SignalP"/>
    </source>
</evidence>
<evidence type="ECO:0000313" key="4">
    <source>
        <dbReference type="EMBL" id="MDO7846930.1"/>
    </source>
</evidence>
<reference evidence="4" key="1">
    <citation type="submission" date="2023-07" db="EMBL/GenBank/DDBJ databases">
        <authorList>
            <person name="Kim M.K."/>
        </authorList>
    </citation>
    <scope>NUCLEOTIDE SEQUENCE</scope>
    <source>
        <strain evidence="4">M29</strain>
    </source>
</reference>
<protein>
    <submittedName>
        <fullName evidence="4">DUF2846 domain-containing protein</fullName>
    </submittedName>
</protein>
<accession>A0ABT9AAR3</accession>
<feature type="region of interest" description="Disordered" evidence="1">
    <location>
        <begin position="125"/>
        <end position="146"/>
    </location>
</feature>
<sequence>MKKLVLFPAVILMAAFSSAFRPAPAGDDDMATVCIYRGGQFMGALANYAVYINGQKICKLSNERYIEYKTKPGKLDIMAKNGGVEVFKKETGLELNVEAGHKYYVRGDIKTSITRARMELSEVTENTAKRDMAKLTPDNCQQTNSK</sequence>
<dbReference type="Proteomes" id="UP001167796">
    <property type="component" value="Unassembled WGS sequence"/>
</dbReference>
<dbReference type="RefSeq" id="WP_305011614.1">
    <property type="nucleotide sequence ID" value="NZ_JAUQSX010000005.1"/>
</dbReference>